<dbReference type="Proteomes" id="UP000027195">
    <property type="component" value="Unassembled WGS sequence"/>
</dbReference>
<name>A0A067MYH3_BOTB1</name>
<proteinExistence type="predicted"/>
<keyword evidence="2" id="KW-1185">Reference proteome</keyword>
<dbReference type="AlphaFoldDB" id="A0A067MYH3"/>
<evidence type="ECO:0000313" key="1">
    <source>
        <dbReference type="EMBL" id="KDQ20664.1"/>
    </source>
</evidence>
<dbReference type="InParanoid" id="A0A067MYH3"/>
<dbReference type="EMBL" id="KL198017">
    <property type="protein sequence ID" value="KDQ20664.1"/>
    <property type="molecule type" value="Genomic_DNA"/>
</dbReference>
<accession>A0A067MYH3</accession>
<gene>
    <name evidence="1" type="ORF">BOTBODRAFT_315007</name>
</gene>
<sequence length="77" mass="9138">MWLGFHIFATYDLRLSRFSMNQVRALKLWRHGQTRARPTPGSAVNLLRTSMYNLCWSGIEEEPRFLCLRGIQICCRY</sequence>
<protein>
    <submittedName>
        <fullName evidence="1">Uncharacterized protein</fullName>
    </submittedName>
</protein>
<dbReference type="HOGENOM" id="CLU_2637744_0_0_1"/>
<reference evidence="2" key="1">
    <citation type="journal article" date="2014" name="Proc. Natl. Acad. Sci. U.S.A.">
        <title>Extensive sampling of basidiomycete genomes demonstrates inadequacy of the white-rot/brown-rot paradigm for wood decay fungi.</title>
        <authorList>
            <person name="Riley R."/>
            <person name="Salamov A.A."/>
            <person name="Brown D.W."/>
            <person name="Nagy L.G."/>
            <person name="Floudas D."/>
            <person name="Held B.W."/>
            <person name="Levasseur A."/>
            <person name="Lombard V."/>
            <person name="Morin E."/>
            <person name="Otillar R."/>
            <person name="Lindquist E.A."/>
            <person name="Sun H."/>
            <person name="LaButti K.M."/>
            <person name="Schmutz J."/>
            <person name="Jabbour D."/>
            <person name="Luo H."/>
            <person name="Baker S.E."/>
            <person name="Pisabarro A.G."/>
            <person name="Walton J.D."/>
            <person name="Blanchette R.A."/>
            <person name="Henrissat B."/>
            <person name="Martin F."/>
            <person name="Cullen D."/>
            <person name="Hibbett D.S."/>
            <person name="Grigoriev I.V."/>
        </authorList>
    </citation>
    <scope>NUCLEOTIDE SEQUENCE [LARGE SCALE GENOMIC DNA]</scope>
    <source>
        <strain evidence="2">FD-172 SS1</strain>
    </source>
</reference>
<evidence type="ECO:0000313" key="2">
    <source>
        <dbReference type="Proteomes" id="UP000027195"/>
    </source>
</evidence>
<organism evidence="1 2">
    <name type="scientific">Botryobasidium botryosum (strain FD-172 SS1)</name>
    <dbReference type="NCBI Taxonomy" id="930990"/>
    <lineage>
        <taxon>Eukaryota</taxon>
        <taxon>Fungi</taxon>
        <taxon>Dikarya</taxon>
        <taxon>Basidiomycota</taxon>
        <taxon>Agaricomycotina</taxon>
        <taxon>Agaricomycetes</taxon>
        <taxon>Cantharellales</taxon>
        <taxon>Botryobasidiaceae</taxon>
        <taxon>Botryobasidium</taxon>
    </lineage>
</organism>